<keyword evidence="2" id="KW-1185">Reference proteome</keyword>
<accession>L1MJK7</accession>
<dbReference type="EMBL" id="AMEM01000013">
    <property type="protein sequence ID" value="EKX91220.1"/>
    <property type="molecule type" value="Genomic_DNA"/>
</dbReference>
<dbReference type="PATRIC" id="fig|1035195.3.peg.737"/>
<evidence type="ECO:0000313" key="1">
    <source>
        <dbReference type="EMBL" id="EKX91220.1"/>
    </source>
</evidence>
<dbReference type="eggNOG" id="COG2951">
    <property type="taxonomic scope" value="Bacteria"/>
</dbReference>
<reference evidence="1 2" key="1">
    <citation type="submission" date="2012-05" db="EMBL/GenBank/DDBJ databases">
        <authorList>
            <person name="Weinstock G."/>
            <person name="Sodergren E."/>
            <person name="Lobos E.A."/>
            <person name="Fulton L."/>
            <person name="Fulton R."/>
            <person name="Courtney L."/>
            <person name="Fronick C."/>
            <person name="O'Laughlin M."/>
            <person name="Godfrey J."/>
            <person name="Wilson R.M."/>
            <person name="Miner T."/>
            <person name="Farmer C."/>
            <person name="Delehaunty K."/>
            <person name="Cordes M."/>
            <person name="Minx P."/>
            <person name="Tomlinson C."/>
            <person name="Chen J."/>
            <person name="Wollam A."/>
            <person name="Pepin K.H."/>
            <person name="Bhonagiri V."/>
            <person name="Zhang X."/>
            <person name="Suruliraj S."/>
            <person name="Warren W."/>
            <person name="Mitreva M."/>
            <person name="Mardis E.R."/>
            <person name="Wilson R.K."/>
        </authorList>
    </citation>
    <scope>NUCLEOTIDE SEQUENCE [LARGE SCALE GENOMIC DNA]</scope>
    <source>
        <strain evidence="1 2">F0235</strain>
    </source>
</reference>
<dbReference type="HOGENOM" id="CLU_1376151_0_0_11"/>
<sequence length="198" mass="21595">MWAAGCADRLEPSHPKTYLEIDQVKEWSESHASPYSIPERSMRAYAYAASKMSQEGCTLGWPTLAALGSVFSNHGFTHGSEIGENGVSTVPLRDLDLVKLNPVADTDQGRIDGNPEHDIPVGPFQIMPSRWEQFEKAVEPGTTANPDSIDDSALTVAHQLCIGGDLNGSEGWDTAIKNIDADPEFVKKVHAKAKEYSR</sequence>
<comment type="caution">
    <text evidence="1">The sequence shown here is derived from an EMBL/GenBank/DDBJ whole genome shotgun (WGS) entry which is preliminary data.</text>
</comment>
<organism evidence="1 2">
    <name type="scientific">Corynebacterium durum F0235</name>
    <dbReference type="NCBI Taxonomy" id="1035195"/>
    <lineage>
        <taxon>Bacteria</taxon>
        <taxon>Bacillati</taxon>
        <taxon>Actinomycetota</taxon>
        <taxon>Actinomycetes</taxon>
        <taxon>Mycobacteriales</taxon>
        <taxon>Corynebacteriaceae</taxon>
        <taxon>Corynebacterium</taxon>
    </lineage>
</organism>
<protein>
    <recommendedName>
        <fullName evidence="3">Transglycosylase SLT domain-containing protein</fullName>
    </recommendedName>
</protein>
<gene>
    <name evidence="1" type="ORF">HMPREF9997_00823</name>
</gene>
<dbReference type="SUPFAM" id="SSF53955">
    <property type="entry name" value="Lysozyme-like"/>
    <property type="match status" value="1"/>
</dbReference>
<proteinExistence type="predicted"/>
<evidence type="ECO:0000313" key="2">
    <source>
        <dbReference type="Proteomes" id="UP000010445"/>
    </source>
</evidence>
<dbReference type="InterPro" id="IPR023346">
    <property type="entry name" value="Lysozyme-like_dom_sf"/>
</dbReference>
<evidence type="ECO:0008006" key="3">
    <source>
        <dbReference type="Google" id="ProtNLM"/>
    </source>
</evidence>
<dbReference type="OrthoDB" id="9796191at2"/>
<dbReference type="STRING" id="1035195.HMPREF9997_00823"/>
<name>L1MJK7_9CORY</name>
<dbReference type="Proteomes" id="UP000010445">
    <property type="component" value="Unassembled WGS sequence"/>
</dbReference>
<dbReference type="AlphaFoldDB" id="L1MJK7"/>